<dbReference type="NCBIfam" id="TIGR02098">
    <property type="entry name" value="MJ0042_CXXC"/>
    <property type="match status" value="1"/>
</dbReference>
<gene>
    <name evidence="4" type="ORF">AABB29_05195</name>
</gene>
<feature type="region of interest" description="Disordered" evidence="1">
    <location>
        <begin position="56"/>
        <end position="78"/>
    </location>
</feature>
<evidence type="ECO:0000313" key="5">
    <source>
        <dbReference type="Proteomes" id="UP001440612"/>
    </source>
</evidence>
<dbReference type="Proteomes" id="UP001440612">
    <property type="component" value="Chromosome"/>
</dbReference>
<dbReference type="EMBL" id="CP150951">
    <property type="protein sequence ID" value="WZC50042.2"/>
    <property type="molecule type" value="Genomic_DNA"/>
</dbReference>
<organism evidence="4 5">
    <name type="scientific">Yoonia phaeophyticola</name>
    <dbReference type="NCBI Taxonomy" id="3137369"/>
    <lineage>
        <taxon>Bacteria</taxon>
        <taxon>Pseudomonadati</taxon>
        <taxon>Pseudomonadota</taxon>
        <taxon>Alphaproteobacteria</taxon>
        <taxon>Rhodobacterales</taxon>
        <taxon>Paracoccaceae</taxon>
        <taxon>Yoonia</taxon>
    </lineage>
</organism>
<name>A0ABZ2V7D4_9RHOB</name>
<evidence type="ECO:0000256" key="2">
    <source>
        <dbReference type="SAM" id="Phobius"/>
    </source>
</evidence>
<feature type="transmembrane region" description="Helical" evidence="2">
    <location>
        <begin position="200"/>
        <end position="217"/>
    </location>
</feature>
<dbReference type="InterPro" id="IPR011723">
    <property type="entry name" value="Znf/thioredoxin_put"/>
</dbReference>
<keyword evidence="2" id="KW-1133">Transmembrane helix</keyword>
<sequence>MRLICPNCGAQYDISNDAIPEGGRDVQCSSCAHTWFQTDKPIVEGRAPGETLAAVETDNAPASDTPTPPPVPAPERKTLDTSISAILREELAHERRARATDSDAPPATQENAPPPRVDADETRRRISQLTRVEGGTPASAAASVAAASTGAVESDTNVRTVPSIDEINSALRARAEASDKSGLTEAEKQDAIKRRGFRRGFFFVLILIAILITPYFFQDLINENLPQLRPYMASYVEIVDQMRVMLNEQVQRLRTLIEGFMAGDEAA</sequence>
<feature type="region of interest" description="Disordered" evidence="1">
    <location>
        <begin position="94"/>
        <end position="122"/>
    </location>
</feature>
<keyword evidence="5" id="KW-1185">Reference proteome</keyword>
<feature type="domain" description="Zinc finger/thioredoxin putative" evidence="3">
    <location>
        <begin position="1"/>
        <end position="36"/>
    </location>
</feature>
<dbReference type="RefSeq" id="WP_373636787.1">
    <property type="nucleotide sequence ID" value="NZ_CP150951.2"/>
</dbReference>
<keyword evidence="2" id="KW-0472">Membrane</keyword>
<reference evidence="5" key="1">
    <citation type="submission" date="2024-04" db="EMBL/GenBank/DDBJ databases">
        <title>Phylogenomic analyses of a clade within the roseobacter group suggest taxonomic reassignments of species of the genera Aestuariivita, Citreicella, Loktanella, Nautella, Pelagibaca, Ruegeria, Thalassobius, Thiobacimonas and Tropicibacter, and the proposal o.</title>
        <authorList>
            <person name="Jeon C.O."/>
        </authorList>
    </citation>
    <scope>NUCLEOTIDE SEQUENCE [LARGE SCALE GENOMIC DNA]</scope>
    <source>
        <strain evidence="5">BS5-3</strain>
    </source>
</reference>
<evidence type="ECO:0000313" key="4">
    <source>
        <dbReference type="EMBL" id="WZC50042.2"/>
    </source>
</evidence>
<proteinExistence type="predicted"/>
<protein>
    <submittedName>
        <fullName evidence="4">Zinc-ribbon domain-containing protein</fullName>
    </submittedName>
</protein>
<keyword evidence="2" id="KW-0812">Transmembrane</keyword>
<accession>A0ABZ2V7D4</accession>
<evidence type="ECO:0000259" key="3">
    <source>
        <dbReference type="Pfam" id="PF13717"/>
    </source>
</evidence>
<evidence type="ECO:0000256" key="1">
    <source>
        <dbReference type="SAM" id="MobiDB-lite"/>
    </source>
</evidence>
<dbReference type="Pfam" id="PF13717">
    <property type="entry name" value="Zn_ribbon_4"/>
    <property type="match status" value="1"/>
</dbReference>